<keyword evidence="3" id="KW-1185">Reference proteome</keyword>
<dbReference type="Proteomes" id="UP001161405">
    <property type="component" value="Unassembled WGS sequence"/>
</dbReference>
<accession>A0ABQ5UNA2</accession>
<organism evidence="2 3">
    <name type="scientific">Maritalea porphyrae</name>
    <dbReference type="NCBI Taxonomy" id="880732"/>
    <lineage>
        <taxon>Bacteria</taxon>
        <taxon>Pseudomonadati</taxon>
        <taxon>Pseudomonadota</taxon>
        <taxon>Alphaproteobacteria</taxon>
        <taxon>Hyphomicrobiales</taxon>
        <taxon>Devosiaceae</taxon>
        <taxon>Maritalea</taxon>
    </lineage>
</organism>
<gene>
    <name evidence="2" type="ORF">GCM10007879_03070</name>
</gene>
<reference evidence="2" key="2">
    <citation type="submission" date="2023-01" db="EMBL/GenBank/DDBJ databases">
        <title>Draft genome sequence of Maritalea porphyrae strain NBRC 107169.</title>
        <authorList>
            <person name="Sun Q."/>
            <person name="Mori K."/>
        </authorList>
    </citation>
    <scope>NUCLEOTIDE SEQUENCE</scope>
    <source>
        <strain evidence="2">NBRC 107169</strain>
    </source>
</reference>
<protein>
    <submittedName>
        <fullName evidence="2">Uncharacterized protein</fullName>
    </submittedName>
</protein>
<dbReference type="EMBL" id="BSNI01000001">
    <property type="protein sequence ID" value="GLQ16058.1"/>
    <property type="molecule type" value="Genomic_DNA"/>
</dbReference>
<proteinExistence type="predicted"/>
<keyword evidence="1" id="KW-0732">Signal</keyword>
<feature type="signal peptide" evidence="1">
    <location>
        <begin position="1"/>
        <end position="20"/>
    </location>
</feature>
<reference evidence="2" key="1">
    <citation type="journal article" date="2014" name="Int. J. Syst. Evol. Microbiol.">
        <title>Complete genome of a new Firmicutes species belonging to the dominant human colonic microbiota ('Ruminococcus bicirculans') reveals two chromosomes and a selective capacity to utilize plant glucans.</title>
        <authorList>
            <consortium name="NISC Comparative Sequencing Program"/>
            <person name="Wegmann U."/>
            <person name="Louis P."/>
            <person name="Goesmann A."/>
            <person name="Henrissat B."/>
            <person name="Duncan S.H."/>
            <person name="Flint H.J."/>
        </authorList>
    </citation>
    <scope>NUCLEOTIDE SEQUENCE</scope>
    <source>
        <strain evidence="2">NBRC 107169</strain>
    </source>
</reference>
<evidence type="ECO:0000313" key="2">
    <source>
        <dbReference type="EMBL" id="GLQ16058.1"/>
    </source>
</evidence>
<name>A0ABQ5UNA2_9HYPH</name>
<dbReference type="RefSeq" id="WP_284361353.1">
    <property type="nucleotide sequence ID" value="NZ_BSNI01000001.1"/>
</dbReference>
<evidence type="ECO:0000313" key="3">
    <source>
        <dbReference type="Proteomes" id="UP001161405"/>
    </source>
</evidence>
<evidence type="ECO:0000256" key="1">
    <source>
        <dbReference type="SAM" id="SignalP"/>
    </source>
</evidence>
<sequence length="177" mass="18983">MRKVIAVPFLALALTSPAAAQQFGSGDWAASRIGQTCYVFTVRSARDTSGALVFSFEQQGFNANFSYEYAPWPGETGAPWGQDDYVVLEVDGEETWLGDEMFPVETSSGYGASMTSGFVVEMIGEISGASNSVGYSMNLQAQGETVLFGLFSVAGFEQSMAQAGQWCQFDPKALPES</sequence>
<feature type="chain" id="PRO_5047282882" evidence="1">
    <location>
        <begin position="21"/>
        <end position="177"/>
    </location>
</feature>
<comment type="caution">
    <text evidence="2">The sequence shown here is derived from an EMBL/GenBank/DDBJ whole genome shotgun (WGS) entry which is preliminary data.</text>
</comment>